<dbReference type="InterPro" id="IPR004155">
    <property type="entry name" value="PBS_lyase_HEAT"/>
</dbReference>
<protein>
    <submittedName>
        <fullName evidence="1">HEAT repeat protein</fullName>
    </submittedName>
</protein>
<keyword evidence="2" id="KW-1185">Reference proteome</keyword>
<dbReference type="InterPro" id="IPR011989">
    <property type="entry name" value="ARM-like"/>
</dbReference>
<dbReference type="PANTHER" id="PTHR12697">
    <property type="entry name" value="PBS LYASE HEAT-LIKE PROTEIN"/>
    <property type="match status" value="1"/>
</dbReference>
<evidence type="ECO:0000313" key="2">
    <source>
        <dbReference type="Proteomes" id="UP000034883"/>
    </source>
</evidence>
<dbReference type="OrthoDB" id="5500243at2"/>
<dbReference type="PANTHER" id="PTHR12697:SF5">
    <property type="entry name" value="DEOXYHYPUSINE HYDROXYLASE"/>
    <property type="match status" value="1"/>
</dbReference>
<dbReference type="STRING" id="927083.DB32_003940"/>
<accession>A0A0F6YJA8</accession>
<name>A0A0F6YJA8_9BACT</name>
<dbReference type="Gene3D" id="1.25.10.10">
    <property type="entry name" value="Leucine-rich Repeat Variant"/>
    <property type="match status" value="3"/>
</dbReference>
<gene>
    <name evidence="1" type="ORF">DB32_003940</name>
</gene>
<organism evidence="1 2">
    <name type="scientific">Sandaracinus amylolyticus</name>
    <dbReference type="NCBI Taxonomy" id="927083"/>
    <lineage>
        <taxon>Bacteria</taxon>
        <taxon>Pseudomonadati</taxon>
        <taxon>Myxococcota</taxon>
        <taxon>Polyangia</taxon>
        <taxon>Polyangiales</taxon>
        <taxon>Sandaracinaceae</taxon>
        <taxon>Sandaracinus</taxon>
    </lineage>
</organism>
<dbReference type="GO" id="GO:0016491">
    <property type="term" value="F:oxidoreductase activity"/>
    <property type="evidence" value="ECO:0007669"/>
    <property type="project" value="TreeGrafter"/>
</dbReference>
<dbReference type="SUPFAM" id="SSF48371">
    <property type="entry name" value="ARM repeat"/>
    <property type="match status" value="1"/>
</dbReference>
<dbReference type="KEGG" id="samy:DB32_003940"/>
<dbReference type="SMART" id="SM00567">
    <property type="entry name" value="EZ_HEAT"/>
    <property type="match status" value="7"/>
</dbReference>
<dbReference type="Proteomes" id="UP000034883">
    <property type="component" value="Chromosome"/>
</dbReference>
<evidence type="ECO:0000313" key="1">
    <source>
        <dbReference type="EMBL" id="AKF06791.1"/>
    </source>
</evidence>
<sequence length="352" mass="36907">MFVPPPLAPTVEAALRDVAARTPEARAAALEVLATVETDELRARAIEAARTRLDDEAAVVRVAALVALGRLRDDASIDAILAKLERDEDPVVREVALIACAEIGGERALEAVIAALGDPRPEVRFQAVAAIAELSPERAPGHVMSRLDDDDARVRAHAASSLALLGDRPASRDALAARLDDPSAEVRAESALALATLGDDRAIPTLRRLLDDPERGLAAAEALGSLSPKGAARDDLARIARAFLKPLMLKAAASAALARAGDERGVEGLRSVLKALRADGRTYAVVAIGEQRIAALVPEIVALADRPRGADPVAIAETLARFATDSTEARAALERLAARDDEAGARARELLA</sequence>
<proteinExistence type="predicted"/>
<dbReference type="Pfam" id="PF13646">
    <property type="entry name" value="HEAT_2"/>
    <property type="match status" value="1"/>
</dbReference>
<dbReference type="Pfam" id="PF03130">
    <property type="entry name" value="HEAT_PBS"/>
    <property type="match status" value="1"/>
</dbReference>
<dbReference type="RefSeq" id="WP_053233967.1">
    <property type="nucleotide sequence ID" value="NZ_CP011125.1"/>
</dbReference>
<dbReference type="InterPro" id="IPR016024">
    <property type="entry name" value="ARM-type_fold"/>
</dbReference>
<dbReference type="EMBL" id="CP011125">
    <property type="protein sequence ID" value="AKF06791.1"/>
    <property type="molecule type" value="Genomic_DNA"/>
</dbReference>
<reference evidence="1 2" key="1">
    <citation type="submission" date="2015-03" db="EMBL/GenBank/DDBJ databases">
        <title>Genome assembly of Sandaracinus amylolyticus DSM 53668.</title>
        <authorList>
            <person name="Sharma G."/>
            <person name="Subramanian S."/>
        </authorList>
    </citation>
    <scope>NUCLEOTIDE SEQUENCE [LARGE SCALE GENOMIC DNA]</scope>
    <source>
        <strain evidence="1 2">DSM 53668</strain>
    </source>
</reference>
<dbReference type="AlphaFoldDB" id="A0A0F6YJA8"/>